<evidence type="ECO:0000313" key="1">
    <source>
        <dbReference type="EMBL" id="VDP96364.1"/>
    </source>
</evidence>
<dbReference type="CDD" id="cd06848">
    <property type="entry name" value="GCS_H"/>
    <property type="match status" value="1"/>
</dbReference>
<gene>
    <name evidence="1" type="ORF">ECPE_LOCUS18439</name>
</gene>
<protein>
    <submittedName>
        <fullName evidence="3">Lipoyl-binding domain-containing protein</fullName>
    </submittedName>
</protein>
<accession>A0A183BGV4</accession>
<dbReference type="SUPFAM" id="SSF51230">
    <property type="entry name" value="Single hybrid motif"/>
    <property type="match status" value="1"/>
</dbReference>
<organism evidence="3">
    <name type="scientific">Echinostoma caproni</name>
    <dbReference type="NCBI Taxonomy" id="27848"/>
    <lineage>
        <taxon>Eukaryota</taxon>
        <taxon>Metazoa</taxon>
        <taxon>Spiralia</taxon>
        <taxon>Lophotrochozoa</taxon>
        <taxon>Platyhelminthes</taxon>
        <taxon>Trematoda</taxon>
        <taxon>Digenea</taxon>
        <taxon>Plagiorchiida</taxon>
        <taxon>Echinostomata</taxon>
        <taxon>Echinostomatoidea</taxon>
        <taxon>Echinostomatidae</taxon>
        <taxon>Echinostoma</taxon>
    </lineage>
</organism>
<dbReference type="GO" id="GO:0005960">
    <property type="term" value="C:glycine cleavage complex"/>
    <property type="evidence" value="ECO:0007669"/>
    <property type="project" value="InterPro"/>
</dbReference>
<reference evidence="1 2" key="2">
    <citation type="submission" date="2018-11" db="EMBL/GenBank/DDBJ databases">
        <authorList>
            <consortium name="Pathogen Informatics"/>
        </authorList>
    </citation>
    <scope>NUCLEOTIDE SEQUENCE [LARGE SCALE GENOMIC DNA]</scope>
    <source>
        <strain evidence="1 2">Egypt</strain>
    </source>
</reference>
<dbReference type="GO" id="GO:0009249">
    <property type="term" value="P:protein lipoylation"/>
    <property type="evidence" value="ECO:0007669"/>
    <property type="project" value="TreeGrafter"/>
</dbReference>
<evidence type="ECO:0000313" key="2">
    <source>
        <dbReference type="Proteomes" id="UP000272942"/>
    </source>
</evidence>
<dbReference type="GO" id="GO:0019464">
    <property type="term" value="P:glycine decarboxylation via glycine cleavage system"/>
    <property type="evidence" value="ECO:0007669"/>
    <property type="project" value="InterPro"/>
</dbReference>
<dbReference type="Proteomes" id="UP000272942">
    <property type="component" value="Unassembled WGS sequence"/>
</dbReference>
<dbReference type="WBParaSite" id="ECPE_0001848901-mRNA-1">
    <property type="protein sequence ID" value="ECPE_0001848901-mRNA-1"/>
    <property type="gene ID" value="ECPE_0001848901"/>
</dbReference>
<proteinExistence type="predicted"/>
<evidence type="ECO:0000313" key="3">
    <source>
        <dbReference type="WBParaSite" id="ECPE_0001848901-mRNA-1"/>
    </source>
</evidence>
<dbReference type="OrthoDB" id="10264154at2759"/>
<keyword evidence="2" id="KW-1185">Reference proteome</keyword>
<dbReference type="Gene3D" id="2.40.50.100">
    <property type="match status" value="1"/>
</dbReference>
<dbReference type="GO" id="GO:0005739">
    <property type="term" value="C:mitochondrion"/>
    <property type="evidence" value="ECO:0007669"/>
    <property type="project" value="TreeGrafter"/>
</dbReference>
<dbReference type="PANTHER" id="PTHR11715:SF3">
    <property type="entry name" value="GLYCINE CLEAVAGE SYSTEM H PROTEIN-RELATED"/>
    <property type="match status" value="1"/>
</dbReference>
<dbReference type="InterPro" id="IPR002930">
    <property type="entry name" value="GCV_H"/>
</dbReference>
<sequence length="129" mass="13978">MACVVAARCAFLGSRRFPLILRSLCTTNRISEYAEQKLGDIVFLELPEKDHEVHAHGRRCGVVESVKAVSEIYSPASGKVIEVNPALEDNTAIINKSPMDEGEDTHELLYFGLFSSAQVGVASANGEPS</sequence>
<reference evidence="3" key="1">
    <citation type="submission" date="2016-06" db="UniProtKB">
        <authorList>
            <consortium name="WormBaseParasite"/>
        </authorList>
    </citation>
    <scope>IDENTIFICATION</scope>
</reference>
<dbReference type="InterPro" id="IPR011053">
    <property type="entry name" value="Single_hybrid_motif"/>
</dbReference>
<dbReference type="AlphaFoldDB" id="A0A183BGV4"/>
<dbReference type="InterPro" id="IPR033753">
    <property type="entry name" value="GCV_H/Fam206"/>
</dbReference>
<dbReference type="PANTHER" id="PTHR11715">
    <property type="entry name" value="GLYCINE CLEAVAGE SYSTEM H PROTEIN"/>
    <property type="match status" value="1"/>
</dbReference>
<dbReference type="EMBL" id="UZAN01078756">
    <property type="protein sequence ID" value="VDP96364.1"/>
    <property type="molecule type" value="Genomic_DNA"/>
</dbReference>
<name>A0A183BGV4_9TREM</name>
<dbReference type="Pfam" id="PF01597">
    <property type="entry name" value="GCV_H"/>
    <property type="match status" value="1"/>
</dbReference>